<dbReference type="SUPFAM" id="SSF81901">
    <property type="entry name" value="HCP-like"/>
    <property type="match status" value="1"/>
</dbReference>
<dbReference type="EMBL" id="AGNL01001568">
    <property type="protein sequence ID" value="EJK76900.1"/>
    <property type="molecule type" value="Genomic_DNA"/>
</dbReference>
<gene>
    <name evidence="1" type="ORF">THAOC_01310</name>
</gene>
<protein>
    <submittedName>
        <fullName evidence="1">Uncharacterized protein</fullName>
    </submittedName>
</protein>
<reference evidence="1 2" key="1">
    <citation type="journal article" date="2012" name="Genome Biol.">
        <title>Genome and low-iron response of an oceanic diatom adapted to chronic iron limitation.</title>
        <authorList>
            <person name="Lommer M."/>
            <person name="Specht M."/>
            <person name="Roy A.S."/>
            <person name="Kraemer L."/>
            <person name="Andreson R."/>
            <person name="Gutowska M.A."/>
            <person name="Wolf J."/>
            <person name="Bergner S.V."/>
            <person name="Schilhabel M.B."/>
            <person name="Klostermeier U.C."/>
            <person name="Beiko R.G."/>
            <person name="Rosenstiel P."/>
            <person name="Hippler M."/>
            <person name="Laroche J."/>
        </authorList>
    </citation>
    <scope>NUCLEOTIDE SEQUENCE [LARGE SCALE GENOMIC DNA]</scope>
    <source>
        <strain evidence="1 2">CCMP1005</strain>
    </source>
</reference>
<keyword evidence="2" id="KW-1185">Reference proteome</keyword>
<comment type="caution">
    <text evidence="1">The sequence shown here is derived from an EMBL/GenBank/DDBJ whole genome shotgun (WGS) entry which is preliminary data.</text>
</comment>
<dbReference type="Proteomes" id="UP000266841">
    <property type="component" value="Unassembled WGS sequence"/>
</dbReference>
<proteinExistence type="predicted"/>
<dbReference type="AlphaFoldDB" id="K0THH8"/>
<sequence length="199" mass="22705">VDRGRELPLNLTLPDGDAWAGEIDRLGRDRRQREKIDLEEGSSTPLLYWQSFGLFSGCCGALGPTRVWNETRMKRVQTPTPSKRNLPRPVRITLESACHVAAEFWSKAATKGHIQSRYNLGCIESQKGNHDHAVRHWLISAKMGNKDSVENIKRAFEAGIATKEQYTQVLREYQDAVEEMKSHDRDEAAKRTWIGRKMS</sequence>
<dbReference type="InterPro" id="IPR011990">
    <property type="entry name" value="TPR-like_helical_dom_sf"/>
</dbReference>
<dbReference type="Gene3D" id="1.25.40.10">
    <property type="entry name" value="Tetratricopeptide repeat domain"/>
    <property type="match status" value="1"/>
</dbReference>
<feature type="non-terminal residue" evidence="1">
    <location>
        <position position="1"/>
    </location>
</feature>
<evidence type="ECO:0000313" key="1">
    <source>
        <dbReference type="EMBL" id="EJK76900.1"/>
    </source>
</evidence>
<accession>K0THH8</accession>
<name>K0THH8_THAOC</name>
<organism evidence="1 2">
    <name type="scientific">Thalassiosira oceanica</name>
    <name type="common">Marine diatom</name>
    <dbReference type="NCBI Taxonomy" id="159749"/>
    <lineage>
        <taxon>Eukaryota</taxon>
        <taxon>Sar</taxon>
        <taxon>Stramenopiles</taxon>
        <taxon>Ochrophyta</taxon>
        <taxon>Bacillariophyta</taxon>
        <taxon>Coscinodiscophyceae</taxon>
        <taxon>Thalassiosirophycidae</taxon>
        <taxon>Thalassiosirales</taxon>
        <taxon>Thalassiosiraceae</taxon>
        <taxon>Thalassiosira</taxon>
    </lineage>
</organism>
<evidence type="ECO:0000313" key="2">
    <source>
        <dbReference type="Proteomes" id="UP000266841"/>
    </source>
</evidence>